<keyword evidence="1" id="KW-0812">Transmembrane</keyword>
<dbReference type="STRING" id="255247.ABE41_001015"/>
<reference evidence="2 3" key="1">
    <citation type="submission" date="2016-08" db="EMBL/GenBank/DDBJ databases">
        <title>Complete genome sequence of Fictibacillus arsenicus G25-54, a strain with toxicity to nematodes and a potential arsenic-resistance activity.</title>
        <authorList>
            <person name="Zheng Z."/>
        </authorList>
    </citation>
    <scope>NUCLEOTIDE SEQUENCE [LARGE SCALE GENOMIC DNA]</scope>
    <source>
        <strain evidence="2 3">G25-54</strain>
    </source>
</reference>
<dbReference type="AlphaFoldDB" id="A0A1B1YZR3"/>
<proteinExistence type="predicted"/>
<dbReference type="RefSeq" id="WP_066285648.1">
    <property type="nucleotide sequence ID" value="NZ_CP016761.1"/>
</dbReference>
<dbReference type="Proteomes" id="UP000077412">
    <property type="component" value="Chromosome"/>
</dbReference>
<gene>
    <name evidence="2" type="ORF">ABE41_001015</name>
</gene>
<organism evidence="2 3">
    <name type="scientific">Fictibacillus arsenicus</name>
    <dbReference type="NCBI Taxonomy" id="255247"/>
    <lineage>
        <taxon>Bacteria</taxon>
        <taxon>Bacillati</taxon>
        <taxon>Bacillota</taxon>
        <taxon>Bacilli</taxon>
        <taxon>Bacillales</taxon>
        <taxon>Fictibacillaceae</taxon>
        <taxon>Fictibacillus</taxon>
    </lineage>
</organism>
<sequence>MEPIKWNDEKIEQHLKSLPPIKDRRSKQELYLKVQAKVHYKDNKGKRLPTWSLPAIATACALVIFGVFVPDLIKNGGKMEQNKVALESDKGSKGMDAASTATDGDVSLKADKKAVPAAYHGPIQESSLNGGGVDQDWVTVGYLDEQAQLVVPVSFVTKTDHYLNKVNDQIKKFDPKAAGLSGSPLQRATITEEEETVFIDWPAGSIHEAEESLLKPLMALTFANENQKYKVVFRTDGKEGYEFPRMGPLDSLDLEVPGAPHFRYDAPTTDAFIVSLFSAGLEGDELPGELKGALDVMDEEQGYGLKPLLPKDLEFGVKEITDDSVEITFPDAFKLSHEDTEDLMMIDAILLTAESYGYESIMFKNTNLDSIGPYQLKEPIEGITGQNVYHYQ</sequence>
<keyword evidence="3" id="KW-1185">Reference proteome</keyword>
<dbReference type="OrthoDB" id="2965336at2"/>
<feature type="transmembrane region" description="Helical" evidence="1">
    <location>
        <begin position="51"/>
        <end position="73"/>
    </location>
</feature>
<protein>
    <recommendedName>
        <fullName evidence="4">GerMN domain-containing protein</fullName>
    </recommendedName>
</protein>
<evidence type="ECO:0000256" key="1">
    <source>
        <dbReference type="SAM" id="Phobius"/>
    </source>
</evidence>
<evidence type="ECO:0000313" key="3">
    <source>
        <dbReference type="Proteomes" id="UP000077412"/>
    </source>
</evidence>
<evidence type="ECO:0000313" key="2">
    <source>
        <dbReference type="EMBL" id="ANX10609.1"/>
    </source>
</evidence>
<evidence type="ECO:0008006" key="4">
    <source>
        <dbReference type="Google" id="ProtNLM"/>
    </source>
</evidence>
<dbReference type="EMBL" id="CP016761">
    <property type="protein sequence ID" value="ANX10609.1"/>
    <property type="molecule type" value="Genomic_DNA"/>
</dbReference>
<accession>A0A1B1YZR3</accession>
<name>A0A1B1YZR3_9BACL</name>
<dbReference type="KEGG" id="far:ABE41_001015"/>
<keyword evidence="1" id="KW-1133">Transmembrane helix</keyword>
<keyword evidence="1" id="KW-0472">Membrane</keyword>